<name>A0A0C3IA94_9VIBR</name>
<evidence type="ECO:0000313" key="5">
    <source>
        <dbReference type="EMBL" id="KIN11192.1"/>
    </source>
</evidence>
<proteinExistence type="predicted"/>
<dbReference type="InterPro" id="IPR036388">
    <property type="entry name" value="WH-like_DNA-bd_sf"/>
</dbReference>
<dbReference type="InterPro" id="IPR050679">
    <property type="entry name" value="Bact_HTH_transcr_reg"/>
</dbReference>
<dbReference type="SMART" id="SM00345">
    <property type="entry name" value="HTH_GNTR"/>
    <property type="match status" value="1"/>
</dbReference>
<protein>
    <submittedName>
        <fullName evidence="5">GntR family transcriptional regulator</fullName>
    </submittedName>
</protein>
<keyword evidence="3" id="KW-0804">Transcription</keyword>
<dbReference type="PANTHER" id="PTHR44846">
    <property type="entry name" value="MANNOSYL-D-GLYCERATE TRANSPORT/METABOLISM SYSTEM REPRESSOR MNGR-RELATED"/>
    <property type="match status" value="1"/>
</dbReference>
<dbReference type="Gene3D" id="3.40.1410.10">
    <property type="entry name" value="Chorismate lyase-like"/>
    <property type="match status" value="1"/>
</dbReference>
<evidence type="ECO:0000259" key="4">
    <source>
        <dbReference type="PROSITE" id="PS50949"/>
    </source>
</evidence>
<dbReference type="InterPro" id="IPR028978">
    <property type="entry name" value="Chorismate_lyase_/UTRA_dom_sf"/>
</dbReference>
<feature type="domain" description="HTH gntR-type" evidence="4">
    <location>
        <begin position="1"/>
        <end position="68"/>
    </location>
</feature>
<dbReference type="FunFam" id="1.10.10.10:FF:000079">
    <property type="entry name" value="GntR family transcriptional regulator"/>
    <property type="match status" value="1"/>
</dbReference>
<sequence length="234" mass="26785">MLYKQIMQEIKNRIDSDEFAIGDTLPTEKALVEQYSVSRITIRKAIDELVKLGLVEKRQGAGTTIIGKTMVGSMLELKSTSEYFTDSSSSLEYKIVEFTVIDADEELAQILQLERGEKVYFIRRFKLINGVPSVYEDSYMAMAMYPKMKVMSLEGSKYAYLENELGFEIDGAYQDFEAIMPTQHMCEILGVDKNKPLMCISSVGILTDGRVFEYTRIVSKPETMSYKHYLKRCK</sequence>
<accession>A0A0C3IA94</accession>
<dbReference type="GO" id="GO:0045892">
    <property type="term" value="P:negative regulation of DNA-templated transcription"/>
    <property type="evidence" value="ECO:0007669"/>
    <property type="project" value="TreeGrafter"/>
</dbReference>
<dbReference type="CDD" id="cd07377">
    <property type="entry name" value="WHTH_GntR"/>
    <property type="match status" value="1"/>
</dbReference>
<dbReference type="SUPFAM" id="SSF64288">
    <property type="entry name" value="Chorismate lyase-like"/>
    <property type="match status" value="1"/>
</dbReference>
<keyword evidence="1" id="KW-0805">Transcription regulation</keyword>
<dbReference type="InterPro" id="IPR000524">
    <property type="entry name" value="Tscrpt_reg_HTH_GntR"/>
</dbReference>
<keyword evidence="6" id="KW-1185">Reference proteome</keyword>
<dbReference type="RefSeq" id="WP_041155106.1">
    <property type="nucleotide sequence ID" value="NZ_CBCRVP010000012.1"/>
</dbReference>
<dbReference type="PROSITE" id="PS50949">
    <property type="entry name" value="HTH_GNTR"/>
    <property type="match status" value="1"/>
</dbReference>
<evidence type="ECO:0000256" key="1">
    <source>
        <dbReference type="ARBA" id="ARBA00023015"/>
    </source>
</evidence>
<dbReference type="OrthoDB" id="6626198at2"/>
<dbReference type="Pfam" id="PF00392">
    <property type="entry name" value="GntR"/>
    <property type="match status" value="1"/>
</dbReference>
<dbReference type="Proteomes" id="UP000031977">
    <property type="component" value="Unassembled WGS sequence"/>
</dbReference>
<dbReference type="AlphaFoldDB" id="A0A0C3IA94"/>
<dbReference type="Pfam" id="PF07702">
    <property type="entry name" value="UTRA"/>
    <property type="match status" value="1"/>
</dbReference>
<gene>
    <name evidence="5" type="ORF">SU60_08275</name>
</gene>
<dbReference type="SMART" id="SM00866">
    <property type="entry name" value="UTRA"/>
    <property type="match status" value="1"/>
</dbReference>
<organism evidence="5 6">
    <name type="scientific">Vibrio mytili</name>
    <dbReference type="NCBI Taxonomy" id="50718"/>
    <lineage>
        <taxon>Bacteria</taxon>
        <taxon>Pseudomonadati</taxon>
        <taxon>Pseudomonadota</taxon>
        <taxon>Gammaproteobacteria</taxon>
        <taxon>Vibrionales</taxon>
        <taxon>Vibrionaceae</taxon>
        <taxon>Vibrio</taxon>
    </lineage>
</organism>
<dbReference type="GO" id="GO:0003677">
    <property type="term" value="F:DNA binding"/>
    <property type="evidence" value="ECO:0007669"/>
    <property type="project" value="UniProtKB-KW"/>
</dbReference>
<comment type="caution">
    <text evidence="5">The sequence shown here is derived from an EMBL/GenBank/DDBJ whole genome shotgun (WGS) entry which is preliminary data.</text>
</comment>
<dbReference type="PANTHER" id="PTHR44846:SF1">
    <property type="entry name" value="MANNOSYL-D-GLYCERATE TRANSPORT_METABOLISM SYSTEM REPRESSOR MNGR-RELATED"/>
    <property type="match status" value="1"/>
</dbReference>
<dbReference type="PRINTS" id="PR00035">
    <property type="entry name" value="HTHGNTR"/>
</dbReference>
<dbReference type="STRING" id="50718.SU60_08275"/>
<dbReference type="InterPro" id="IPR011663">
    <property type="entry name" value="UTRA"/>
</dbReference>
<keyword evidence="2" id="KW-0238">DNA-binding</keyword>
<dbReference type="SUPFAM" id="SSF46785">
    <property type="entry name" value="Winged helix' DNA-binding domain"/>
    <property type="match status" value="1"/>
</dbReference>
<evidence type="ECO:0000313" key="6">
    <source>
        <dbReference type="Proteomes" id="UP000031977"/>
    </source>
</evidence>
<dbReference type="GO" id="GO:0003700">
    <property type="term" value="F:DNA-binding transcription factor activity"/>
    <property type="evidence" value="ECO:0007669"/>
    <property type="project" value="InterPro"/>
</dbReference>
<reference evidence="5 6" key="1">
    <citation type="submission" date="2015-01" db="EMBL/GenBank/DDBJ databases">
        <title>Draft genome of Vibrio mytili type strain CAIM 528.</title>
        <authorList>
            <person name="Gonzalez-Castillo A."/>
            <person name="Gomez-Gil B."/>
            <person name="Enciso-Ibarra J."/>
        </authorList>
    </citation>
    <scope>NUCLEOTIDE SEQUENCE [LARGE SCALE GENOMIC DNA]</scope>
    <source>
        <strain evidence="5 6">CAIM 528</strain>
    </source>
</reference>
<evidence type="ECO:0000256" key="3">
    <source>
        <dbReference type="ARBA" id="ARBA00023163"/>
    </source>
</evidence>
<dbReference type="EMBL" id="JXOK01000026">
    <property type="protein sequence ID" value="KIN11192.1"/>
    <property type="molecule type" value="Genomic_DNA"/>
</dbReference>
<evidence type="ECO:0000256" key="2">
    <source>
        <dbReference type="ARBA" id="ARBA00023125"/>
    </source>
</evidence>
<dbReference type="InterPro" id="IPR036390">
    <property type="entry name" value="WH_DNA-bd_sf"/>
</dbReference>
<dbReference type="Gene3D" id="1.10.10.10">
    <property type="entry name" value="Winged helix-like DNA-binding domain superfamily/Winged helix DNA-binding domain"/>
    <property type="match status" value="1"/>
</dbReference>